<evidence type="ECO:0000313" key="3">
    <source>
        <dbReference type="Proteomes" id="UP000317940"/>
    </source>
</evidence>
<dbReference type="SUPFAM" id="SSF56112">
    <property type="entry name" value="Protein kinase-like (PK-like)"/>
    <property type="match status" value="1"/>
</dbReference>
<evidence type="ECO:0000313" key="2">
    <source>
        <dbReference type="EMBL" id="TWG00240.1"/>
    </source>
</evidence>
<reference evidence="2 3" key="1">
    <citation type="submission" date="2019-06" db="EMBL/GenBank/DDBJ databases">
        <title>Sequencing the genomes of 1000 actinobacteria strains.</title>
        <authorList>
            <person name="Klenk H.-P."/>
        </authorList>
    </citation>
    <scope>NUCLEOTIDE SEQUENCE [LARGE SCALE GENOMIC DNA]</scope>
    <source>
        <strain evidence="2 3">DSM 44826</strain>
    </source>
</reference>
<name>A0A561ULL8_9ACTN</name>
<gene>
    <name evidence="2" type="ORF">FHX73_114113</name>
</gene>
<sequence>MPESITPMHPDEHPIDAALVRRLLAEQFPQWAGPEPVRVRSTGTDNAMFRLGERLAVRLPRVADAVGSITREQEWLPRLGPLLPRSVPLPVATGRPGAGFPWPWTVCEWAEGDNPVVGGLAEPDGLATDLGEFVAALHAVRLPGGPPAGRGRPLARRDAGTRAALDEAVRLGEPLDREALLTIWQAALDAPGWTGPPVWLHGDLAPGNLLLDADQRLTAVIDFGAMGTGDPAVDLYPAWNLLPAASRPAFRAAAGEDDATWVRARGWALSIALIQLPYYRDRNPALAASSRHVIGQLLKED</sequence>
<dbReference type="CDD" id="cd05155">
    <property type="entry name" value="APH_ChoK_like_1"/>
    <property type="match status" value="1"/>
</dbReference>
<dbReference type="Pfam" id="PF01636">
    <property type="entry name" value="APH"/>
    <property type="match status" value="1"/>
</dbReference>
<comment type="caution">
    <text evidence="2">The sequence shown here is derived from an EMBL/GenBank/DDBJ whole genome shotgun (WGS) entry which is preliminary data.</text>
</comment>
<dbReference type="Gene3D" id="3.30.200.20">
    <property type="entry name" value="Phosphorylase Kinase, domain 1"/>
    <property type="match status" value="1"/>
</dbReference>
<keyword evidence="2" id="KW-0418">Kinase</keyword>
<dbReference type="InterPro" id="IPR011009">
    <property type="entry name" value="Kinase-like_dom_sf"/>
</dbReference>
<accession>A0A561ULL8</accession>
<dbReference type="GO" id="GO:0016301">
    <property type="term" value="F:kinase activity"/>
    <property type="evidence" value="ECO:0007669"/>
    <property type="project" value="UniProtKB-KW"/>
</dbReference>
<protein>
    <submittedName>
        <fullName evidence="2">Aminoglycoside phosphotransferase (APT) family kinase protein</fullName>
    </submittedName>
</protein>
<dbReference type="Proteomes" id="UP000317940">
    <property type="component" value="Unassembled WGS sequence"/>
</dbReference>
<dbReference type="PANTHER" id="PTHR21310:SF42">
    <property type="entry name" value="BIFUNCTIONAL AAC_APH"/>
    <property type="match status" value="1"/>
</dbReference>
<dbReference type="PANTHER" id="PTHR21310">
    <property type="entry name" value="AMINOGLYCOSIDE PHOSPHOTRANSFERASE-RELATED-RELATED"/>
    <property type="match status" value="1"/>
</dbReference>
<dbReference type="InterPro" id="IPR051678">
    <property type="entry name" value="AGP_Transferase"/>
</dbReference>
<dbReference type="InterPro" id="IPR002575">
    <property type="entry name" value="Aminoglycoside_PTrfase"/>
</dbReference>
<dbReference type="EMBL" id="VIWT01000001">
    <property type="protein sequence ID" value="TWG00240.1"/>
    <property type="molecule type" value="Genomic_DNA"/>
</dbReference>
<feature type="domain" description="Aminoglycoside phosphotransferase" evidence="1">
    <location>
        <begin position="38"/>
        <end position="267"/>
    </location>
</feature>
<organism evidence="2 3">
    <name type="scientific">Kitasatospora viridis</name>
    <dbReference type="NCBI Taxonomy" id="281105"/>
    <lineage>
        <taxon>Bacteria</taxon>
        <taxon>Bacillati</taxon>
        <taxon>Actinomycetota</taxon>
        <taxon>Actinomycetes</taxon>
        <taxon>Kitasatosporales</taxon>
        <taxon>Streptomycetaceae</taxon>
        <taxon>Kitasatospora</taxon>
    </lineage>
</organism>
<dbReference type="Gene3D" id="3.90.1200.10">
    <property type="match status" value="1"/>
</dbReference>
<dbReference type="AlphaFoldDB" id="A0A561ULL8"/>
<evidence type="ECO:0000259" key="1">
    <source>
        <dbReference type="Pfam" id="PF01636"/>
    </source>
</evidence>
<keyword evidence="2" id="KW-0808">Transferase</keyword>
<proteinExistence type="predicted"/>
<keyword evidence="3" id="KW-1185">Reference proteome</keyword>